<accession>A0A330M2X4</accession>
<keyword evidence="1" id="KW-0547">Nucleotide-binding</keyword>
<dbReference type="SMART" id="SM00065">
    <property type="entry name" value="GAF"/>
    <property type="match status" value="1"/>
</dbReference>
<dbReference type="InterPro" id="IPR003593">
    <property type="entry name" value="AAA+_ATPase"/>
</dbReference>
<name>A0A330M2X4_9GAMM</name>
<dbReference type="SUPFAM" id="SSF52540">
    <property type="entry name" value="P-loop containing nucleoside triphosphate hydrolases"/>
    <property type="match status" value="1"/>
</dbReference>
<gene>
    <name evidence="7" type="primary">luxO</name>
    <name evidence="7" type="ORF">SHEWBE_1424</name>
</gene>
<evidence type="ECO:0000313" key="8">
    <source>
        <dbReference type="Proteomes" id="UP000250123"/>
    </source>
</evidence>
<dbReference type="GO" id="GO:0003677">
    <property type="term" value="F:DNA binding"/>
    <property type="evidence" value="ECO:0007669"/>
    <property type="project" value="UniProtKB-KW"/>
</dbReference>
<keyword evidence="3" id="KW-0805">Transcription regulation</keyword>
<keyword evidence="5" id="KW-0804">Transcription</keyword>
<evidence type="ECO:0000256" key="3">
    <source>
        <dbReference type="ARBA" id="ARBA00023015"/>
    </source>
</evidence>
<dbReference type="PROSITE" id="PS50045">
    <property type="entry name" value="SIGMA54_INTERACT_4"/>
    <property type="match status" value="1"/>
</dbReference>
<reference evidence="8" key="1">
    <citation type="submission" date="2018-06" db="EMBL/GenBank/DDBJ databases">
        <authorList>
            <person name="Cea G.-C."/>
            <person name="William W."/>
        </authorList>
    </citation>
    <scope>NUCLEOTIDE SEQUENCE [LARGE SCALE GENOMIC DNA]</scope>
    <source>
        <strain evidence="8">DB21MT-2</strain>
    </source>
</reference>
<evidence type="ECO:0000256" key="4">
    <source>
        <dbReference type="ARBA" id="ARBA00023125"/>
    </source>
</evidence>
<evidence type="ECO:0000256" key="2">
    <source>
        <dbReference type="ARBA" id="ARBA00022840"/>
    </source>
</evidence>
<dbReference type="InterPro" id="IPR003018">
    <property type="entry name" value="GAF"/>
</dbReference>
<dbReference type="InterPro" id="IPR025662">
    <property type="entry name" value="Sigma_54_int_dom_ATP-bd_1"/>
</dbReference>
<dbReference type="FunFam" id="3.40.50.300:FF:000006">
    <property type="entry name" value="DNA-binding transcriptional regulator NtrC"/>
    <property type="match status" value="1"/>
</dbReference>
<dbReference type="InterPro" id="IPR027417">
    <property type="entry name" value="P-loop_NTPase"/>
</dbReference>
<dbReference type="PANTHER" id="PTHR32071">
    <property type="entry name" value="TRANSCRIPTIONAL REGULATORY PROTEIN"/>
    <property type="match status" value="1"/>
</dbReference>
<dbReference type="KEGG" id="sbk:SHEWBE_1424"/>
<dbReference type="SUPFAM" id="SSF55781">
    <property type="entry name" value="GAF domain-like"/>
    <property type="match status" value="1"/>
</dbReference>
<dbReference type="GO" id="GO:0005524">
    <property type="term" value="F:ATP binding"/>
    <property type="evidence" value="ECO:0007669"/>
    <property type="project" value="UniProtKB-KW"/>
</dbReference>
<dbReference type="Gene3D" id="3.30.450.40">
    <property type="match status" value="1"/>
</dbReference>
<evidence type="ECO:0000313" key="7">
    <source>
        <dbReference type="EMBL" id="SQH75390.1"/>
    </source>
</evidence>
<dbReference type="PROSITE" id="PS00675">
    <property type="entry name" value="SIGMA54_INTERACT_1"/>
    <property type="match status" value="1"/>
</dbReference>
<dbReference type="Gene3D" id="1.10.8.60">
    <property type="match status" value="1"/>
</dbReference>
<dbReference type="InterPro" id="IPR058031">
    <property type="entry name" value="AAA_lid_NorR"/>
</dbReference>
<dbReference type="InterPro" id="IPR025943">
    <property type="entry name" value="Sigma_54_int_dom_ATP-bd_2"/>
</dbReference>
<evidence type="ECO:0000259" key="6">
    <source>
        <dbReference type="PROSITE" id="PS50045"/>
    </source>
</evidence>
<dbReference type="CDD" id="cd00009">
    <property type="entry name" value="AAA"/>
    <property type="match status" value="1"/>
</dbReference>
<evidence type="ECO:0000256" key="5">
    <source>
        <dbReference type="ARBA" id="ARBA00023163"/>
    </source>
</evidence>
<keyword evidence="4" id="KW-0238">DNA-binding</keyword>
<dbReference type="InterPro" id="IPR009057">
    <property type="entry name" value="Homeodomain-like_sf"/>
</dbReference>
<dbReference type="InterPro" id="IPR029016">
    <property type="entry name" value="GAF-like_dom_sf"/>
</dbReference>
<dbReference type="Pfam" id="PF25601">
    <property type="entry name" value="AAA_lid_14"/>
    <property type="match status" value="1"/>
</dbReference>
<dbReference type="Pfam" id="PF00158">
    <property type="entry name" value="Sigma54_activat"/>
    <property type="match status" value="1"/>
</dbReference>
<organism evidence="7 8">
    <name type="scientific">Shewanella benthica</name>
    <dbReference type="NCBI Taxonomy" id="43661"/>
    <lineage>
        <taxon>Bacteria</taxon>
        <taxon>Pseudomonadati</taxon>
        <taxon>Pseudomonadota</taxon>
        <taxon>Gammaproteobacteria</taxon>
        <taxon>Alteromonadales</taxon>
        <taxon>Shewanellaceae</taxon>
        <taxon>Shewanella</taxon>
    </lineage>
</organism>
<proteinExistence type="predicted"/>
<dbReference type="EMBL" id="LS483452">
    <property type="protein sequence ID" value="SQH75390.1"/>
    <property type="molecule type" value="Genomic_DNA"/>
</dbReference>
<dbReference type="AlphaFoldDB" id="A0A330M2X4"/>
<dbReference type="SUPFAM" id="SSF46689">
    <property type="entry name" value="Homeodomain-like"/>
    <property type="match status" value="1"/>
</dbReference>
<dbReference type="InterPro" id="IPR002078">
    <property type="entry name" value="Sigma_54_int"/>
</dbReference>
<dbReference type="PANTHER" id="PTHR32071:SF35">
    <property type="entry name" value="ANAEROBIC NITRIC OXIDE REDUCTASE TRANSCRIPTION REGULATOR NORR"/>
    <property type="match status" value="1"/>
</dbReference>
<dbReference type="PROSITE" id="PS00676">
    <property type="entry name" value="SIGMA54_INTERACT_2"/>
    <property type="match status" value="1"/>
</dbReference>
<dbReference type="Pfam" id="PF01590">
    <property type="entry name" value="GAF"/>
    <property type="match status" value="1"/>
</dbReference>
<dbReference type="PROSITE" id="PS00688">
    <property type="entry name" value="SIGMA54_INTERACT_3"/>
    <property type="match status" value="1"/>
</dbReference>
<feature type="domain" description="Sigma-54 factor interaction" evidence="6">
    <location>
        <begin position="228"/>
        <end position="457"/>
    </location>
</feature>
<dbReference type="Gene3D" id="3.40.50.300">
    <property type="entry name" value="P-loop containing nucleotide triphosphate hydrolases"/>
    <property type="match status" value="1"/>
</dbReference>
<evidence type="ECO:0000256" key="1">
    <source>
        <dbReference type="ARBA" id="ARBA00022741"/>
    </source>
</evidence>
<sequence length="573" mass="62912">MTLVMRFLCWHAMVTYTSYDLARLSRQEWAIFMTIIDISSTALIELALDLTNSLTTKDRFDRLLSTVRRTVSCDAVVLLHVQGERLKPLAQQGLSKDSLGRRFDIQAHPRFEIICGSSTPVRFAADCMLPDPYDGMLLAHAGDLPVHACMGLPLLADDRLIGVLTLDSMTPEVFDELPERTLDIISAMSAATLKTAILLQELESHSQHSQELVAELTNEALVKDGGELIGDSPVMLKLKREIDMVAVSGFSILIEGETGVGKELVARTLHRQSARSEGPLVYVNCAALPENLIESELFGHVKGAFTGADRNRSGKFSLADGGTIFLDEIGELPLGVQSKLLRVLQSQEIQVVGKDATEQVNVRILAATNRKLKLEVSEGRFRADLYHRLSVYPISVPALREREGDVTMLAGYFIEQIRRKLGIRQLTIDASAISILNRYDWPGNVRELEHVIGRAALRAKGHGNQAIVRIGIRHIEQLVDSVGSSQDKLSPSASNGLNADLLTSGLVVEKGASIGLKLETETFQRQLITRVLSQESGNWSAAAKRLQTDRANLSRLAKRLGISVTKAVTLSTN</sequence>
<dbReference type="Proteomes" id="UP000250123">
    <property type="component" value="Chromosome SHEWBE"/>
</dbReference>
<dbReference type="InterPro" id="IPR025944">
    <property type="entry name" value="Sigma_54_int_dom_CS"/>
</dbReference>
<keyword evidence="2" id="KW-0067">ATP-binding</keyword>
<dbReference type="SMART" id="SM00382">
    <property type="entry name" value="AAA"/>
    <property type="match status" value="1"/>
</dbReference>
<dbReference type="GO" id="GO:0006355">
    <property type="term" value="P:regulation of DNA-templated transcription"/>
    <property type="evidence" value="ECO:0007669"/>
    <property type="project" value="InterPro"/>
</dbReference>
<dbReference type="Gene3D" id="1.10.10.60">
    <property type="entry name" value="Homeodomain-like"/>
    <property type="match status" value="1"/>
</dbReference>
<dbReference type="NCBIfam" id="NF003451">
    <property type="entry name" value="PRK05022.1"/>
    <property type="match status" value="1"/>
</dbReference>
<protein>
    <submittedName>
        <fullName evidence="7">Regulatory protein LuxO</fullName>
    </submittedName>
</protein>